<sequence length="225" mass="26084">MKHVHDTEKGMVVPLHYYCSRRSSNWRRQTAEERSSVIQNKNEDEDEYESAMAFLREFHNKNEVDENDHLLSRASTHTTLCSIPEESSSLSDDESCLDSYYHRGSCIKKSDTCQSFEQFVSSPVMANDFDDDDQQQQQESSSLFVLPQHDLDPFSNTQWGYFDPSEDTSCGSSKRKSPPSKAVTNDDMSSSWQGHAKRPEPRRRPVSKWRFSFRSIRTTLFIQCI</sequence>
<protein>
    <submittedName>
        <fullName evidence="2">Uncharacterized protein</fullName>
    </submittedName>
</protein>
<reference evidence="2" key="1">
    <citation type="submission" date="2021-01" db="EMBL/GenBank/DDBJ databases">
        <authorList>
            <person name="Corre E."/>
            <person name="Pelletier E."/>
            <person name="Niang G."/>
            <person name="Scheremetjew M."/>
            <person name="Finn R."/>
            <person name="Kale V."/>
            <person name="Holt S."/>
            <person name="Cochrane G."/>
            <person name="Meng A."/>
            <person name="Brown T."/>
            <person name="Cohen L."/>
        </authorList>
    </citation>
    <scope>NUCLEOTIDE SEQUENCE</scope>
    <source>
        <strain evidence="2">CCMP2084</strain>
    </source>
</reference>
<gene>
    <name evidence="2" type="ORF">ASEP1449_LOCUS5694</name>
</gene>
<proteinExistence type="predicted"/>
<dbReference type="AlphaFoldDB" id="A0A7S2XKZ2"/>
<name>A0A7S2XKZ2_9STRA</name>
<organism evidence="2">
    <name type="scientific">Attheya septentrionalis</name>
    <dbReference type="NCBI Taxonomy" id="420275"/>
    <lineage>
        <taxon>Eukaryota</taxon>
        <taxon>Sar</taxon>
        <taxon>Stramenopiles</taxon>
        <taxon>Ochrophyta</taxon>
        <taxon>Bacillariophyta</taxon>
        <taxon>Coscinodiscophyceae</taxon>
        <taxon>Chaetocerotophycidae</taxon>
        <taxon>Chaetocerotales</taxon>
        <taxon>Attheyaceae</taxon>
        <taxon>Attheya</taxon>
    </lineage>
</organism>
<accession>A0A7S2XKZ2</accession>
<feature type="region of interest" description="Disordered" evidence="1">
    <location>
        <begin position="165"/>
        <end position="205"/>
    </location>
</feature>
<evidence type="ECO:0000256" key="1">
    <source>
        <dbReference type="SAM" id="MobiDB-lite"/>
    </source>
</evidence>
<dbReference type="EMBL" id="HBHQ01008522">
    <property type="protein sequence ID" value="CAD9813869.1"/>
    <property type="molecule type" value="Transcribed_RNA"/>
</dbReference>
<feature type="compositionally biased region" description="Polar residues" evidence="1">
    <location>
        <begin position="182"/>
        <end position="193"/>
    </location>
</feature>
<evidence type="ECO:0000313" key="2">
    <source>
        <dbReference type="EMBL" id="CAD9813869.1"/>
    </source>
</evidence>